<evidence type="ECO:0000259" key="4">
    <source>
        <dbReference type="SMART" id="SM00382"/>
    </source>
</evidence>
<dbReference type="FunFam" id="3.40.50.300:FF:000640">
    <property type="entry name" value="MoxR family ATPase"/>
    <property type="match status" value="1"/>
</dbReference>
<dbReference type="SMART" id="SM00382">
    <property type="entry name" value="AAA"/>
    <property type="match status" value="1"/>
</dbReference>
<keyword evidence="1" id="KW-0547">Nucleotide-binding</keyword>
<dbReference type="InterPro" id="IPR027417">
    <property type="entry name" value="P-loop_NTPase"/>
</dbReference>
<dbReference type="SUPFAM" id="SSF52540">
    <property type="entry name" value="P-loop containing nucleoside triphosphate hydrolases"/>
    <property type="match status" value="1"/>
</dbReference>
<dbReference type="GO" id="GO:0016887">
    <property type="term" value="F:ATP hydrolysis activity"/>
    <property type="evidence" value="ECO:0007669"/>
    <property type="project" value="InterPro"/>
</dbReference>
<comment type="similarity">
    <text evidence="3">Belongs to the MoxR family.</text>
</comment>
<proteinExistence type="inferred from homology"/>
<dbReference type="STRING" id="471514.AN477_16505"/>
<dbReference type="Gene3D" id="3.40.50.300">
    <property type="entry name" value="P-loop containing nucleotide triphosphate hydrolases"/>
    <property type="match status" value="1"/>
</dbReference>
<dbReference type="EMBL" id="LJCO01000072">
    <property type="protein sequence ID" value="KPV42648.1"/>
    <property type="molecule type" value="Genomic_DNA"/>
</dbReference>
<dbReference type="PANTHER" id="PTHR42759">
    <property type="entry name" value="MOXR FAMILY PROTEIN"/>
    <property type="match status" value="1"/>
</dbReference>
<organism evidence="5 6">
    <name type="scientific">Alicyclobacillus ferrooxydans</name>
    <dbReference type="NCBI Taxonomy" id="471514"/>
    <lineage>
        <taxon>Bacteria</taxon>
        <taxon>Bacillati</taxon>
        <taxon>Bacillota</taxon>
        <taxon>Bacilli</taxon>
        <taxon>Bacillales</taxon>
        <taxon>Alicyclobacillaceae</taxon>
        <taxon>Alicyclobacillus</taxon>
    </lineage>
</organism>
<sequence length="320" mass="35501">MASERGTGKLREEVKSIQEQLESVVFGQRGVVNEMLIALLAGGHVLIEGVPGTGKTRLARTLTQLIGGVYQRIQFTPDLMPSDILGNAYYDMSHGTFEIRQGPIFANVVLADEINRTPPKTQAALLEAMEERQVSIYGESRPLPHPFFVIATQNPIEYEGTYPLPEAQLDRFLMQIRVDYPDEAAEVLMLQHHRGGMGEDGLARLAPVVSTQDLFRMMREVQNVTASEAVLVYIVQLARRSRNVEGISLGASPRAATALLDAAKAAAYIDERDYVIPDDIHTVIHPVWRHRILLMANAELEGVEADAVISRILEQVEVPR</sequence>
<keyword evidence="6" id="KW-1185">Reference proteome</keyword>
<evidence type="ECO:0000256" key="1">
    <source>
        <dbReference type="ARBA" id="ARBA00022741"/>
    </source>
</evidence>
<dbReference type="InterPro" id="IPR011703">
    <property type="entry name" value="ATPase_AAA-3"/>
</dbReference>
<dbReference type="PANTHER" id="PTHR42759:SF1">
    <property type="entry name" value="MAGNESIUM-CHELATASE SUBUNIT CHLD"/>
    <property type="match status" value="1"/>
</dbReference>
<keyword evidence="2" id="KW-0067">ATP-binding</keyword>
<dbReference type="InterPro" id="IPR041628">
    <property type="entry name" value="ChlI/MoxR_AAA_lid"/>
</dbReference>
<dbReference type="Proteomes" id="UP000050482">
    <property type="component" value="Unassembled WGS sequence"/>
</dbReference>
<comment type="caution">
    <text evidence="5">The sequence shown here is derived from an EMBL/GenBank/DDBJ whole genome shotgun (WGS) entry which is preliminary data.</text>
</comment>
<evidence type="ECO:0000313" key="5">
    <source>
        <dbReference type="EMBL" id="KPV42648.1"/>
    </source>
</evidence>
<dbReference type="Pfam" id="PF17863">
    <property type="entry name" value="AAA_lid_2"/>
    <property type="match status" value="1"/>
</dbReference>
<dbReference type="OrthoDB" id="9808397at2"/>
<dbReference type="GO" id="GO:0005524">
    <property type="term" value="F:ATP binding"/>
    <property type="evidence" value="ECO:0007669"/>
    <property type="project" value="UniProtKB-KW"/>
</dbReference>
<accession>A0A0P9CSN4</accession>
<dbReference type="CDD" id="cd00009">
    <property type="entry name" value="AAA"/>
    <property type="match status" value="1"/>
</dbReference>
<evidence type="ECO:0000313" key="6">
    <source>
        <dbReference type="Proteomes" id="UP000050482"/>
    </source>
</evidence>
<protein>
    <recommendedName>
        <fullName evidence="4">AAA+ ATPase domain-containing protein</fullName>
    </recommendedName>
</protein>
<name>A0A0P9CSN4_9BACL</name>
<dbReference type="InterPro" id="IPR003593">
    <property type="entry name" value="AAA+_ATPase"/>
</dbReference>
<dbReference type="PIRSF" id="PIRSF002849">
    <property type="entry name" value="AAA_ATPase_chaperone_MoxR_prd"/>
    <property type="match status" value="1"/>
</dbReference>
<feature type="domain" description="AAA+ ATPase" evidence="4">
    <location>
        <begin position="41"/>
        <end position="182"/>
    </location>
</feature>
<evidence type="ECO:0000256" key="3">
    <source>
        <dbReference type="ARBA" id="ARBA00061607"/>
    </source>
</evidence>
<dbReference type="PATRIC" id="fig|471514.4.peg.1153"/>
<dbReference type="AlphaFoldDB" id="A0A0P9CSN4"/>
<dbReference type="Pfam" id="PF07726">
    <property type="entry name" value="AAA_3"/>
    <property type="match status" value="1"/>
</dbReference>
<gene>
    <name evidence="5" type="ORF">AN477_16505</name>
</gene>
<dbReference type="InterPro" id="IPR050764">
    <property type="entry name" value="CbbQ/NirQ/NorQ/GpvN"/>
</dbReference>
<dbReference type="Gene3D" id="1.10.8.80">
    <property type="entry name" value="Magnesium chelatase subunit I, C-Terminal domain"/>
    <property type="match status" value="1"/>
</dbReference>
<evidence type="ECO:0000256" key="2">
    <source>
        <dbReference type="ARBA" id="ARBA00022840"/>
    </source>
</evidence>
<reference evidence="5 6" key="1">
    <citation type="submission" date="2015-09" db="EMBL/GenBank/DDBJ databases">
        <title>Draft genome sequence of Alicyclobacillus ferrooxydans DSM 22381.</title>
        <authorList>
            <person name="Hemp J."/>
        </authorList>
    </citation>
    <scope>NUCLEOTIDE SEQUENCE [LARGE SCALE GENOMIC DNA]</scope>
    <source>
        <strain evidence="5 6">TC-34</strain>
    </source>
</reference>